<dbReference type="PANTHER" id="PTHR47416:SF8">
    <property type="entry name" value="BASIC-LEUCINE ZIPPER TRANSCRIPTION FACTOR E-RELATED"/>
    <property type="match status" value="1"/>
</dbReference>
<dbReference type="CDD" id="cd14690">
    <property type="entry name" value="bZIP_CREB1"/>
    <property type="match status" value="1"/>
</dbReference>
<feature type="coiled-coil region" evidence="7">
    <location>
        <begin position="149"/>
        <end position="210"/>
    </location>
</feature>
<dbReference type="InterPro" id="IPR046347">
    <property type="entry name" value="bZIP_sf"/>
</dbReference>
<dbReference type="OrthoDB" id="295274at2759"/>
<name>A0A8H4AIM6_GIGMA</name>
<keyword evidence="4" id="KW-0238">DNA-binding</keyword>
<dbReference type="PRINTS" id="PR00041">
    <property type="entry name" value="LEUZIPPRCREB"/>
</dbReference>
<dbReference type="EMBL" id="WTPW01000555">
    <property type="protein sequence ID" value="KAF0500236.1"/>
    <property type="molecule type" value="Genomic_DNA"/>
</dbReference>
<dbReference type="GO" id="GO:0003700">
    <property type="term" value="F:DNA-binding transcription factor activity"/>
    <property type="evidence" value="ECO:0007669"/>
    <property type="project" value="InterPro"/>
</dbReference>
<gene>
    <name evidence="10" type="ORF">F8M41_020327</name>
</gene>
<evidence type="ECO:0000256" key="8">
    <source>
        <dbReference type="SAM" id="MobiDB-lite"/>
    </source>
</evidence>
<keyword evidence="3" id="KW-0805">Transcription regulation</keyword>
<dbReference type="SUPFAM" id="SSF57959">
    <property type="entry name" value="Leucine zipper domain"/>
    <property type="match status" value="1"/>
</dbReference>
<dbReference type="Pfam" id="PF00170">
    <property type="entry name" value="bZIP_1"/>
    <property type="match status" value="1"/>
</dbReference>
<evidence type="ECO:0000256" key="3">
    <source>
        <dbReference type="ARBA" id="ARBA00023015"/>
    </source>
</evidence>
<evidence type="ECO:0000256" key="6">
    <source>
        <dbReference type="ARBA" id="ARBA00023242"/>
    </source>
</evidence>
<evidence type="ECO:0000256" key="7">
    <source>
        <dbReference type="SAM" id="Coils"/>
    </source>
</evidence>
<proteinExistence type="inferred from homology"/>
<accession>A0A8H4AIM6</accession>
<evidence type="ECO:0000256" key="5">
    <source>
        <dbReference type="ARBA" id="ARBA00023163"/>
    </source>
</evidence>
<keyword evidence="6" id="KW-0539">Nucleus</keyword>
<sequence>MNQFAQQSFARYPQTFHNTERKQASSVNSITFFNAPSFNSPVVQVSTGPRYNNVLPPPNPASNSNIHPTHLPPLNLPKKLENQPLSHTSSTSTSPEPTSHCNLTQLSENKDDDDNETKRVKTLEEKRAVRLERNRIAAKECRERKKAYVLNLERRATLMEKENSILRKKVHELKAQLEWAESKTVGPVENGQLEALVRELKERVKNMEKGGDSNIVFGKMVNQL</sequence>
<protein>
    <submittedName>
        <fullName evidence="10">Transcription factor Aft1, HRA domain protein</fullName>
    </submittedName>
</protein>
<feature type="region of interest" description="Disordered" evidence="8">
    <location>
        <begin position="49"/>
        <end position="119"/>
    </location>
</feature>
<dbReference type="PROSITE" id="PS00036">
    <property type="entry name" value="BZIP_BASIC"/>
    <property type="match status" value="1"/>
</dbReference>
<dbReference type="PROSITE" id="PS50217">
    <property type="entry name" value="BZIP"/>
    <property type="match status" value="1"/>
</dbReference>
<comment type="caution">
    <text evidence="10">The sequence shown here is derived from an EMBL/GenBank/DDBJ whole genome shotgun (WGS) entry which is preliminary data.</text>
</comment>
<comment type="similarity">
    <text evidence="2">Belongs to the bZIP family.</text>
</comment>
<dbReference type="GO" id="GO:0005634">
    <property type="term" value="C:nucleus"/>
    <property type="evidence" value="ECO:0007669"/>
    <property type="project" value="UniProtKB-SubCell"/>
</dbReference>
<dbReference type="AlphaFoldDB" id="A0A8H4AIM6"/>
<dbReference type="PANTHER" id="PTHR47416">
    <property type="entry name" value="BASIC-LEUCINE ZIPPER TRANSCRIPTION FACTOR F-RELATED"/>
    <property type="match status" value="1"/>
</dbReference>
<dbReference type="Gene3D" id="1.20.5.170">
    <property type="match status" value="1"/>
</dbReference>
<evidence type="ECO:0000256" key="2">
    <source>
        <dbReference type="ARBA" id="ARBA00007163"/>
    </source>
</evidence>
<dbReference type="SMART" id="SM00338">
    <property type="entry name" value="BRLZ"/>
    <property type="match status" value="1"/>
</dbReference>
<feature type="domain" description="BZIP" evidence="9">
    <location>
        <begin position="124"/>
        <end position="178"/>
    </location>
</feature>
<keyword evidence="11" id="KW-1185">Reference proteome</keyword>
<reference evidence="10 11" key="1">
    <citation type="journal article" date="2019" name="Environ. Microbiol.">
        <title>At the nexus of three kingdoms: the genome of the mycorrhizal fungus Gigaspora margarita provides insights into plant, endobacterial and fungal interactions.</title>
        <authorList>
            <person name="Venice F."/>
            <person name="Ghignone S."/>
            <person name="Salvioli di Fossalunga A."/>
            <person name="Amselem J."/>
            <person name="Novero M."/>
            <person name="Xianan X."/>
            <person name="Sedzielewska Toro K."/>
            <person name="Morin E."/>
            <person name="Lipzen A."/>
            <person name="Grigoriev I.V."/>
            <person name="Henrissat B."/>
            <person name="Martin F.M."/>
            <person name="Bonfante P."/>
        </authorList>
    </citation>
    <scope>NUCLEOTIDE SEQUENCE [LARGE SCALE GENOMIC DNA]</scope>
    <source>
        <strain evidence="10 11">BEG34</strain>
    </source>
</reference>
<keyword evidence="5" id="KW-0804">Transcription</keyword>
<evidence type="ECO:0000256" key="4">
    <source>
        <dbReference type="ARBA" id="ARBA00023125"/>
    </source>
</evidence>
<organism evidence="10 11">
    <name type="scientific">Gigaspora margarita</name>
    <dbReference type="NCBI Taxonomy" id="4874"/>
    <lineage>
        <taxon>Eukaryota</taxon>
        <taxon>Fungi</taxon>
        <taxon>Fungi incertae sedis</taxon>
        <taxon>Mucoromycota</taxon>
        <taxon>Glomeromycotina</taxon>
        <taxon>Glomeromycetes</taxon>
        <taxon>Diversisporales</taxon>
        <taxon>Gigasporaceae</taxon>
        <taxon>Gigaspora</taxon>
    </lineage>
</organism>
<comment type="subcellular location">
    <subcellularLocation>
        <location evidence="1">Nucleus</location>
    </subcellularLocation>
</comment>
<evidence type="ECO:0000256" key="1">
    <source>
        <dbReference type="ARBA" id="ARBA00004123"/>
    </source>
</evidence>
<evidence type="ECO:0000313" key="10">
    <source>
        <dbReference type="EMBL" id="KAF0500236.1"/>
    </source>
</evidence>
<dbReference type="GO" id="GO:0003677">
    <property type="term" value="F:DNA binding"/>
    <property type="evidence" value="ECO:0007669"/>
    <property type="project" value="UniProtKB-KW"/>
</dbReference>
<evidence type="ECO:0000313" key="11">
    <source>
        <dbReference type="Proteomes" id="UP000439903"/>
    </source>
</evidence>
<dbReference type="InterPro" id="IPR004827">
    <property type="entry name" value="bZIP"/>
</dbReference>
<feature type="compositionally biased region" description="Low complexity" evidence="8">
    <location>
        <begin position="76"/>
        <end position="100"/>
    </location>
</feature>
<evidence type="ECO:0000259" key="9">
    <source>
        <dbReference type="PROSITE" id="PS50217"/>
    </source>
</evidence>
<keyword evidence="7" id="KW-0175">Coiled coil</keyword>
<dbReference type="Proteomes" id="UP000439903">
    <property type="component" value="Unassembled WGS sequence"/>
</dbReference>